<evidence type="ECO:0000256" key="1">
    <source>
        <dbReference type="ARBA" id="ARBA00022553"/>
    </source>
</evidence>
<dbReference type="EMBL" id="MVBK01000102">
    <property type="protein sequence ID" value="OOG22349.1"/>
    <property type="molecule type" value="Genomic_DNA"/>
</dbReference>
<gene>
    <name evidence="9" type="primary">sirA</name>
    <name evidence="9" type="ORF">B1C78_15110</name>
</gene>
<accession>A0A1V3NB74</accession>
<dbReference type="CDD" id="cd06170">
    <property type="entry name" value="LuxR_C_like"/>
    <property type="match status" value="1"/>
</dbReference>
<dbReference type="Pfam" id="PF00072">
    <property type="entry name" value="Response_reg"/>
    <property type="match status" value="1"/>
</dbReference>
<dbReference type="SUPFAM" id="SSF52172">
    <property type="entry name" value="CheY-like"/>
    <property type="match status" value="1"/>
</dbReference>
<dbReference type="InterPro" id="IPR000792">
    <property type="entry name" value="Tscrpt_reg_LuxR_C"/>
</dbReference>
<sequence>MIDLLLVDDHELVRMGIRGLLTDRITQTGIYVVGEAGTGEEALEQARKLRPDVVLMDLNMPGMGGLEATRQMVRDQPGIKVLVLTATDEGPFPRWMLEVGAAGYLTKGCRIEEMIAAIQGVVRGERHISPEVAQRLAVENTSGSNHDANPFDRLSHRERQILLMFLQGRNPQVISDTLNISTKTVSTYKCRVLEKLGLSTDMELLTLAMRHGLVQGDTTDLNGS</sequence>
<dbReference type="PROSITE" id="PS50043">
    <property type="entry name" value="HTH_LUXR_2"/>
    <property type="match status" value="1"/>
</dbReference>
<keyword evidence="2" id="KW-0902">Two-component regulatory system</keyword>
<keyword evidence="4" id="KW-0238">DNA-binding</keyword>
<evidence type="ECO:0000256" key="6">
    <source>
        <dbReference type="PROSITE-ProRule" id="PRU00169"/>
    </source>
</evidence>
<organism evidence="9 10">
    <name type="scientific">Thioalkalivibrio denitrificans</name>
    <dbReference type="NCBI Taxonomy" id="108003"/>
    <lineage>
        <taxon>Bacteria</taxon>
        <taxon>Pseudomonadati</taxon>
        <taxon>Pseudomonadota</taxon>
        <taxon>Gammaproteobacteria</taxon>
        <taxon>Chromatiales</taxon>
        <taxon>Ectothiorhodospiraceae</taxon>
        <taxon>Thioalkalivibrio</taxon>
    </lineage>
</organism>
<dbReference type="CDD" id="cd17535">
    <property type="entry name" value="REC_NarL-like"/>
    <property type="match status" value="1"/>
</dbReference>
<dbReference type="PROSITE" id="PS50110">
    <property type="entry name" value="RESPONSE_REGULATORY"/>
    <property type="match status" value="1"/>
</dbReference>
<dbReference type="InterPro" id="IPR039420">
    <property type="entry name" value="WalR-like"/>
</dbReference>
<dbReference type="GO" id="GO:0006355">
    <property type="term" value="P:regulation of DNA-templated transcription"/>
    <property type="evidence" value="ECO:0007669"/>
    <property type="project" value="InterPro"/>
</dbReference>
<evidence type="ECO:0000313" key="9">
    <source>
        <dbReference type="EMBL" id="OOG22349.1"/>
    </source>
</evidence>
<feature type="domain" description="HTH luxR-type" evidence="7">
    <location>
        <begin position="147"/>
        <end position="212"/>
    </location>
</feature>
<feature type="modified residue" description="4-aspartylphosphate" evidence="6">
    <location>
        <position position="57"/>
    </location>
</feature>
<evidence type="ECO:0000259" key="8">
    <source>
        <dbReference type="PROSITE" id="PS50110"/>
    </source>
</evidence>
<dbReference type="Gene3D" id="3.40.50.2300">
    <property type="match status" value="1"/>
</dbReference>
<comment type="caution">
    <text evidence="9">The sequence shown here is derived from an EMBL/GenBank/DDBJ whole genome shotgun (WGS) entry which is preliminary data.</text>
</comment>
<dbReference type="AlphaFoldDB" id="A0A1V3NB74"/>
<evidence type="ECO:0000256" key="3">
    <source>
        <dbReference type="ARBA" id="ARBA00023015"/>
    </source>
</evidence>
<dbReference type="SUPFAM" id="SSF46894">
    <property type="entry name" value="C-terminal effector domain of the bipartite response regulators"/>
    <property type="match status" value="1"/>
</dbReference>
<dbReference type="GO" id="GO:0000160">
    <property type="term" value="P:phosphorelay signal transduction system"/>
    <property type="evidence" value="ECO:0007669"/>
    <property type="project" value="UniProtKB-KW"/>
</dbReference>
<evidence type="ECO:0000256" key="2">
    <source>
        <dbReference type="ARBA" id="ARBA00023012"/>
    </source>
</evidence>
<evidence type="ECO:0000259" key="7">
    <source>
        <dbReference type="PROSITE" id="PS50043"/>
    </source>
</evidence>
<dbReference type="InterPro" id="IPR011006">
    <property type="entry name" value="CheY-like_superfamily"/>
</dbReference>
<evidence type="ECO:0000313" key="10">
    <source>
        <dbReference type="Proteomes" id="UP000189462"/>
    </source>
</evidence>
<proteinExistence type="predicted"/>
<dbReference type="OrthoDB" id="9796655at2"/>
<keyword evidence="3" id="KW-0805">Transcription regulation</keyword>
<dbReference type="PRINTS" id="PR00038">
    <property type="entry name" value="HTHLUXR"/>
</dbReference>
<dbReference type="InterPro" id="IPR058245">
    <property type="entry name" value="NreC/VraR/RcsB-like_REC"/>
</dbReference>
<evidence type="ECO:0000256" key="4">
    <source>
        <dbReference type="ARBA" id="ARBA00023125"/>
    </source>
</evidence>
<dbReference type="GO" id="GO:0003677">
    <property type="term" value="F:DNA binding"/>
    <property type="evidence" value="ECO:0007669"/>
    <property type="project" value="UniProtKB-KW"/>
</dbReference>
<dbReference type="InterPro" id="IPR016032">
    <property type="entry name" value="Sig_transdc_resp-reg_C-effctor"/>
</dbReference>
<feature type="domain" description="Response regulatory" evidence="8">
    <location>
        <begin position="3"/>
        <end position="122"/>
    </location>
</feature>
<keyword evidence="5" id="KW-0804">Transcription</keyword>
<keyword evidence="10" id="KW-1185">Reference proteome</keyword>
<dbReference type="InterPro" id="IPR001789">
    <property type="entry name" value="Sig_transdc_resp-reg_receiver"/>
</dbReference>
<dbReference type="RefSeq" id="WP_077279991.1">
    <property type="nucleotide sequence ID" value="NZ_MVBK01000102.1"/>
</dbReference>
<dbReference type="PANTHER" id="PTHR43214:SF3">
    <property type="entry name" value="RESPONSE REGULATOR UVRY"/>
    <property type="match status" value="1"/>
</dbReference>
<dbReference type="Proteomes" id="UP000189462">
    <property type="component" value="Unassembled WGS sequence"/>
</dbReference>
<dbReference type="SMART" id="SM00421">
    <property type="entry name" value="HTH_LUXR"/>
    <property type="match status" value="1"/>
</dbReference>
<name>A0A1V3NB74_9GAMM</name>
<dbReference type="STRING" id="108003.B1C78_15110"/>
<keyword evidence="1 6" id="KW-0597">Phosphoprotein</keyword>
<protein>
    <submittedName>
        <fullName evidence="9">Two-component system response regulator UvrY</fullName>
    </submittedName>
</protein>
<dbReference type="PANTHER" id="PTHR43214">
    <property type="entry name" value="TWO-COMPONENT RESPONSE REGULATOR"/>
    <property type="match status" value="1"/>
</dbReference>
<dbReference type="SMART" id="SM00448">
    <property type="entry name" value="REC"/>
    <property type="match status" value="1"/>
</dbReference>
<reference evidence="9 10" key="1">
    <citation type="submission" date="2017-02" db="EMBL/GenBank/DDBJ databases">
        <title>Genomic diversity within the haloalkaliphilic genus Thioalkalivibrio.</title>
        <authorList>
            <person name="Ahn A.-C."/>
            <person name="Meier-Kolthoff J."/>
            <person name="Overmars L."/>
            <person name="Richter M."/>
            <person name="Woyke T."/>
            <person name="Sorokin D.Y."/>
            <person name="Muyzer G."/>
        </authorList>
    </citation>
    <scope>NUCLEOTIDE SEQUENCE [LARGE SCALE GENOMIC DNA]</scope>
    <source>
        <strain evidence="9 10">ALJD</strain>
    </source>
</reference>
<evidence type="ECO:0000256" key="5">
    <source>
        <dbReference type="ARBA" id="ARBA00023163"/>
    </source>
</evidence>
<dbReference type="Pfam" id="PF00196">
    <property type="entry name" value="GerE"/>
    <property type="match status" value="1"/>
</dbReference>